<keyword evidence="4" id="KW-0804">Transcription</keyword>
<keyword evidence="7" id="KW-1185">Reference proteome</keyword>
<dbReference type="Gene3D" id="1.10.10.10">
    <property type="entry name" value="Winged helix-like DNA-binding domain superfamily/Winged helix DNA-binding domain"/>
    <property type="match status" value="1"/>
</dbReference>
<evidence type="ECO:0000256" key="4">
    <source>
        <dbReference type="ARBA" id="ARBA00023163"/>
    </source>
</evidence>
<dbReference type="AlphaFoldDB" id="A0A5B0DYC8"/>
<organism evidence="6 7">
    <name type="scientific">Aureimonas fodinaquatilis</name>
    <dbReference type="NCBI Taxonomy" id="2565783"/>
    <lineage>
        <taxon>Bacteria</taxon>
        <taxon>Pseudomonadati</taxon>
        <taxon>Pseudomonadota</taxon>
        <taxon>Alphaproteobacteria</taxon>
        <taxon>Hyphomicrobiales</taxon>
        <taxon>Aurantimonadaceae</taxon>
        <taxon>Aureimonas</taxon>
    </lineage>
</organism>
<evidence type="ECO:0000256" key="2">
    <source>
        <dbReference type="ARBA" id="ARBA00023015"/>
    </source>
</evidence>
<comment type="similarity">
    <text evidence="1">Belongs to the LysR transcriptional regulatory family.</text>
</comment>
<gene>
    <name evidence="6" type="ORF">FPY71_01285</name>
</gene>
<dbReference type="InterPro" id="IPR000847">
    <property type="entry name" value="LysR_HTH_N"/>
</dbReference>
<dbReference type="PANTHER" id="PTHR30537">
    <property type="entry name" value="HTH-TYPE TRANSCRIPTIONAL REGULATOR"/>
    <property type="match status" value="1"/>
</dbReference>
<accession>A0A5B0DYC8</accession>
<evidence type="ECO:0000259" key="5">
    <source>
        <dbReference type="PROSITE" id="PS50931"/>
    </source>
</evidence>
<dbReference type="InterPro" id="IPR005119">
    <property type="entry name" value="LysR_subst-bd"/>
</dbReference>
<dbReference type="Proteomes" id="UP000324738">
    <property type="component" value="Unassembled WGS sequence"/>
</dbReference>
<dbReference type="PROSITE" id="PS50931">
    <property type="entry name" value="HTH_LYSR"/>
    <property type="match status" value="1"/>
</dbReference>
<feature type="domain" description="HTH lysR-type" evidence="5">
    <location>
        <begin position="3"/>
        <end position="60"/>
    </location>
</feature>
<dbReference type="PRINTS" id="PR00039">
    <property type="entry name" value="HTHLYSR"/>
</dbReference>
<dbReference type="Gene3D" id="3.40.190.290">
    <property type="match status" value="1"/>
</dbReference>
<dbReference type="InterPro" id="IPR058163">
    <property type="entry name" value="LysR-type_TF_proteobact-type"/>
</dbReference>
<dbReference type="EMBL" id="VTWH01000001">
    <property type="protein sequence ID" value="KAA0971794.1"/>
    <property type="molecule type" value="Genomic_DNA"/>
</dbReference>
<dbReference type="GO" id="GO:0043565">
    <property type="term" value="F:sequence-specific DNA binding"/>
    <property type="evidence" value="ECO:0007669"/>
    <property type="project" value="TreeGrafter"/>
</dbReference>
<evidence type="ECO:0000256" key="1">
    <source>
        <dbReference type="ARBA" id="ARBA00009437"/>
    </source>
</evidence>
<dbReference type="CDD" id="cd08422">
    <property type="entry name" value="PBP2_CrgA_like"/>
    <property type="match status" value="1"/>
</dbReference>
<reference evidence="6 7" key="1">
    <citation type="submission" date="2019-08" db="EMBL/GenBank/DDBJ databases">
        <title>Aureimonas fodiniaquatilis sp. nov., isolated from a coal mine wastewater.</title>
        <authorList>
            <person name="Kim W."/>
        </authorList>
    </citation>
    <scope>NUCLEOTIDE SEQUENCE [LARGE SCALE GENOMIC DNA]</scope>
    <source>
        <strain evidence="6 7">CAU 1482</strain>
    </source>
</reference>
<evidence type="ECO:0000256" key="3">
    <source>
        <dbReference type="ARBA" id="ARBA00023125"/>
    </source>
</evidence>
<evidence type="ECO:0000313" key="7">
    <source>
        <dbReference type="Proteomes" id="UP000324738"/>
    </source>
</evidence>
<sequence>MALDWDKLRIFHAAAEAGSFTHAADALNLSQSAISRQVAALEHEIGAPLFHRHARGLVLSEQGELLFRTATDVLKQLETVRMQLTETREKPTGKLRVTTTVGLGSGWLTQRAQEFLELYPDLELQLVFDNEEIDLTMRKADCAIRLRQPQQPDLIQRRLFTVHLHVYAAPSYLQRYGRPETIADLDRHRIITFGEPAPPYLRNLNTLETVGLPDGASRSAILQINNLLAIKAAIERGIGLALLPDYMIDKDSKLVQVLPEMEMPAFDTYLCYPEQLRESAKLKVFRDFLIAKARTWAF</sequence>
<name>A0A5B0DYC8_9HYPH</name>
<dbReference type="GO" id="GO:0006351">
    <property type="term" value="P:DNA-templated transcription"/>
    <property type="evidence" value="ECO:0007669"/>
    <property type="project" value="TreeGrafter"/>
</dbReference>
<dbReference type="PANTHER" id="PTHR30537:SF20">
    <property type="entry name" value="TRANSCRIPTIONAL REGULATORY PROTEIN"/>
    <property type="match status" value="1"/>
</dbReference>
<evidence type="ECO:0000313" key="6">
    <source>
        <dbReference type="EMBL" id="KAA0971794.1"/>
    </source>
</evidence>
<protein>
    <submittedName>
        <fullName evidence="6">LysR family transcriptional regulator</fullName>
    </submittedName>
</protein>
<dbReference type="OrthoDB" id="7624726at2"/>
<dbReference type="SUPFAM" id="SSF53850">
    <property type="entry name" value="Periplasmic binding protein-like II"/>
    <property type="match status" value="1"/>
</dbReference>
<comment type="caution">
    <text evidence="6">The sequence shown here is derived from an EMBL/GenBank/DDBJ whole genome shotgun (WGS) entry which is preliminary data.</text>
</comment>
<dbReference type="Pfam" id="PF00126">
    <property type="entry name" value="HTH_1"/>
    <property type="match status" value="1"/>
</dbReference>
<dbReference type="InterPro" id="IPR036388">
    <property type="entry name" value="WH-like_DNA-bd_sf"/>
</dbReference>
<dbReference type="SUPFAM" id="SSF46785">
    <property type="entry name" value="Winged helix' DNA-binding domain"/>
    <property type="match status" value="1"/>
</dbReference>
<dbReference type="Pfam" id="PF03466">
    <property type="entry name" value="LysR_substrate"/>
    <property type="match status" value="1"/>
</dbReference>
<dbReference type="InterPro" id="IPR036390">
    <property type="entry name" value="WH_DNA-bd_sf"/>
</dbReference>
<dbReference type="RefSeq" id="WP_149296851.1">
    <property type="nucleotide sequence ID" value="NZ_VTWH01000001.1"/>
</dbReference>
<keyword evidence="3" id="KW-0238">DNA-binding</keyword>
<keyword evidence="2" id="KW-0805">Transcription regulation</keyword>
<dbReference type="FunFam" id="1.10.10.10:FF:000001">
    <property type="entry name" value="LysR family transcriptional regulator"/>
    <property type="match status" value="1"/>
</dbReference>
<proteinExistence type="inferred from homology"/>
<dbReference type="GO" id="GO:0003700">
    <property type="term" value="F:DNA-binding transcription factor activity"/>
    <property type="evidence" value="ECO:0007669"/>
    <property type="project" value="InterPro"/>
</dbReference>